<organism evidence="2 3">
    <name type="scientific">Candidatus Chloroploca mongolica</name>
    <dbReference type="NCBI Taxonomy" id="2528176"/>
    <lineage>
        <taxon>Bacteria</taxon>
        <taxon>Bacillati</taxon>
        <taxon>Chloroflexota</taxon>
        <taxon>Chloroflexia</taxon>
        <taxon>Chloroflexales</taxon>
        <taxon>Chloroflexineae</taxon>
        <taxon>Oscillochloridaceae</taxon>
        <taxon>Candidatus Chloroploca</taxon>
    </lineage>
</organism>
<feature type="region of interest" description="Disordered" evidence="1">
    <location>
        <begin position="81"/>
        <end position="100"/>
    </location>
</feature>
<name>A0ABS4D598_9CHLR</name>
<sequence>MMNVQSPPFLVWYDDNPKITVTQKIEAAIAAYGHRFRGVQPTLVLVNEAEVTELQGVEVRSATNVRRHTYWVGLDEQTAAALPSPETAPLKPAPASRRKK</sequence>
<accession>A0ABS4D598</accession>
<dbReference type="Proteomes" id="UP001193081">
    <property type="component" value="Unassembled WGS sequence"/>
</dbReference>
<reference evidence="2 3" key="1">
    <citation type="submission" date="2021-03" db="EMBL/GenBank/DDBJ databases">
        <authorList>
            <person name="Grouzdev D.S."/>
        </authorList>
    </citation>
    <scope>NUCLEOTIDE SEQUENCE [LARGE SCALE GENOMIC DNA]</scope>
    <source>
        <strain evidence="2 3">M50-1</strain>
    </source>
</reference>
<dbReference type="EMBL" id="SIJK02000003">
    <property type="protein sequence ID" value="MBP1464589.1"/>
    <property type="molecule type" value="Genomic_DNA"/>
</dbReference>
<evidence type="ECO:0000313" key="2">
    <source>
        <dbReference type="EMBL" id="MBP1464589.1"/>
    </source>
</evidence>
<dbReference type="RefSeq" id="WP_205712562.1">
    <property type="nucleotide sequence ID" value="NZ_SIJK02000003.1"/>
</dbReference>
<comment type="caution">
    <text evidence="2">The sequence shown here is derived from an EMBL/GenBank/DDBJ whole genome shotgun (WGS) entry which is preliminary data.</text>
</comment>
<evidence type="ECO:0000313" key="3">
    <source>
        <dbReference type="Proteomes" id="UP001193081"/>
    </source>
</evidence>
<protein>
    <submittedName>
        <fullName evidence="2">Uncharacterized protein</fullName>
    </submittedName>
</protein>
<proteinExistence type="predicted"/>
<evidence type="ECO:0000256" key="1">
    <source>
        <dbReference type="SAM" id="MobiDB-lite"/>
    </source>
</evidence>
<gene>
    <name evidence="2" type="ORF">EYB53_002590</name>
</gene>
<keyword evidence="3" id="KW-1185">Reference proteome</keyword>